<dbReference type="PANTHER" id="PTHR34047:SF8">
    <property type="entry name" value="PROTEIN YKFC"/>
    <property type="match status" value="1"/>
</dbReference>
<reference evidence="4 5" key="1">
    <citation type="submission" date="2019-04" db="EMBL/GenBank/DDBJ databases">
        <title>A novel phosphate-accumulating bacterium identified in bioreactor for phosphate removal from wastewater.</title>
        <authorList>
            <person name="Kotlyarov R.Y."/>
            <person name="Beletsky A.V."/>
            <person name="Kallistova A.Y."/>
            <person name="Dorofeev A.G."/>
            <person name="Nikolaev Y.Y."/>
            <person name="Pimenov N.V."/>
            <person name="Ravin N.V."/>
            <person name="Mardanov A.V."/>
        </authorList>
    </citation>
    <scope>NUCLEOTIDE SEQUENCE [LARGE SCALE GENOMIC DNA]</scope>
    <source>
        <strain evidence="4 5">Bin19</strain>
    </source>
</reference>
<evidence type="ECO:0000313" key="4">
    <source>
        <dbReference type="EMBL" id="TMQ78179.1"/>
    </source>
</evidence>
<protein>
    <submittedName>
        <fullName evidence="4">Retrotransposon</fullName>
    </submittedName>
</protein>
<dbReference type="InterPro" id="IPR000477">
    <property type="entry name" value="RT_dom"/>
</dbReference>
<dbReference type="PROSITE" id="PS50878">
    <property type="entry name" value="RT_POL"/>
    <property type="match status" value="1"/>
</dbReference>
<organism evidence="4 5">
    <name type="scientific">Candidatus Accumulibacter phosphatis</name>
    <dbReference type="NCBI Taxonomy" id="327160"/>
    <lineage>
        <taxon>Bacteria</taxon>
        <taxon>Pseudomonadati</taxon>
        <taxon>Pseudomonadota</taxon>
        <taxon>Betaproteobacteria</taxon>
        <taxon>Candidatus Accumulibacter</taxon>
    </lineage>
</organism>
<evidence type="ECO:0000256" key="2">
    <source>
        <dbReference type="SAM" id="MobiDB-lite"/>
    </source>
</evidence>
<evidence type="ECO:0000256" key="1">
    <source>
        <dbReference type="ARBA" id="ARBA00034120"/>
    </source>
</evidence>
<name>A0A5S4ERP3_9PROT</name>
<evidence type="ECO:0000313" key="5">
    <source>
        <dbReference type="Proteomes" id="UP000306324"/>
    </source>
</evidence>
<sequence length="1386" mass="154938">MLVGHRGLVYLVTVTIISDDGVDAPAQATPVGVWCLPSSRVGGRYISFPGARPVHLACEQQYSANISQTQRKSMSIVRAKYAQLAPHGDFLKDVVVLAQAWKKTHTAIRRHNWYADVLELDCSTIDLERQLAQWAMAVASQTFAPAPMMLVPAPKNARWDFPPPPPSVPLDLESLLDMDLSSLRDADDEFEAWMVAKDGRGQRVQKIRPLAHLSIRDQTLATAVMLCLSDAVESAQGDPSVRDGLKAQKQGIFSYGNRLHCRWNQTTRPRPRAFFSWGNSQTYSQYFQDYRAFLARPRTVCAELSGRLNGARELFIVSLDLKSFFDCIDRTALVGQLKALHKEFVADFGLAEELQADDDFWSTTERIFNWEWRIDDRRLAPDVMDAEEPLPMGLPQGLVAAGFLANAYMVGFDRLISSAIDADVAQGGVVIRDYCRYVDDIRLVVEADRREDATNIAKQVQDNVAELLRQHCSTIGATTPLPINEDKTTAKPYSSISKENNVSALMELHQKAISGTFDLDSLIQATGGLDGLLWLSEQLEDPHSRKTSPLQLANIAVANTDVREDTVKRFAATRIALALRMRLAMTDTDGAPESDRAINESVNAGAALNHEFEAMARKLIKCWANNPALALLLRVGLDLFPHPRLLVPVLEALESKLYSPAKEDSRTARQEVLVAEYVAADLLRAGASETGHREDAEYPDSADITRYRQQLSTFARRLLLERGDRSPWYLQQQAMLYLVSIGDHSVATTQAAELENYRILHQALLYSPCKEKDFEKALPLALVGQQLAPEPDRFAAWLIESLRATKSPDVIERCVLAVGLNRPDLMQVALRTRSGRSASWRQHVPSSLKTLRATVTKRSQTLVNNVFLPLQRVISGHFNEFAQENALLALAKVVLEDDGIVEALGKGLHVGQMEIRCKDWSLIQALPNEKDFLTIRFEPGIETDPLYERPPWVELECAWLYGLGRILRSCITGDFDFTAARYLATEDLSRYSGLRSTWFKRRFGLLNNGRGLLDEPAPISPWLSGLLSVLLQWPGTDIKGQSATRFLGAKTRIDILDLILERITEQRALYGGQSATPMYVVPIQEDRTPEPRAMRIAIVQPMLPRRDQFNDKEPCCWSRKLMAQHRRHLAEVCRLTYQKLGTWATAQESGDDRNGAGEPRVDVILFPELSVHPEHVSHLRVLSDKVKASIFAGLTFVESPKHAAPINQGLWLIRTETPGGGRTFQYAWQGKNHPTASERKMGVKGYRPYQLLVEFPIGGNTPMRVAAAICYDATDLALVADLRERSDVFLVAAHNQDVQTFDNMVAALHFHMYQPVVLANMGEYGGSTAQAPLRQHERLIAHVHGVNQVAVSVFEVDPRPFKSTATVKMEKELKTPPAGYKGRPPR</sequence>
<keyword evidence="5" id="KW-1185">Reference proteome</keyword>
<dbReference type="InterPro" id="IPR036526">
    <property type="entry name" value="C-N_Hydrolase_sf"/>
</dbReference>
<dbReference type="PANTHER" id="PTHR34047">
    <property type="entry name" value="NUCLEAR INTRON MATURASE 1, MITOCHONDRIAL-RELATED"/>
    <property type="match status" value="1"/>
</dbReference>
<dbReference type="InterPro" id="IPR051083">
    <property type="entry name" value="GrpII_Intron_Splice-Mob/Def"/>
</dbReference>
<comment type="caution">
    <text evidence="4">The sequence shown here is derived from an EMBL/GenBank/DDBJ whole genome shotgun (WGS) entry which is preliminary data.</text>
</comment>
<dbReference type="Proteomes" id="UP000306324">
    <property type="component" value="Unassembled WGS sequence"/>
</dbReference>
<comment type="similarity">
    <text evidence="1">Belongs to the bacterial reverse transcriptase family.</text>
</comment>
<proteinExistence type="inferred from homology"/>
<feature type="domain" description="Reverse transcriptase" evidence="3">
    <location>
        <begin position="176"/>
        <end position="539"/>
    </location>
</feature>
<dbReference type="EMBL" id="SWAD01000011">
    <property type="protein sequence ID" value="TMQ78179.1"/>
    <property type="molecule type" value="Genomic_DNA"/>
</dbReference>
<evidence type="ECO:0000259" key="3">
    <source>
        <dbReference type="PROSITE" id="PS50878"/>
    </source>
</evidence>
<feature type="region of interest" description="Disordered" evidence="2">
    <location>
        <begin position="1367"/>
        <end position="1386"/>
    </location>
</feature>
<dbReference type="CDD" id="cd01646">
    <property type="entry name" value="RT_Bac_retron_I"/>
    <property type="match status" value="1"/>
</dbReference>
<dbReference type="SUPFAM" id="SSF56317">
    <property type="entry name" value="Carbon-nitrogen hydrolase"/>
    <property type="match status" value="1"/>
</dbReference>
<accession>A0A5S4ERP3</accession>
<gene>
    <name evidence="4" type="ORF">ACCUM_2263</name>
</gene>